<organism evidence="5">
    <name type="scientific">Alexandrium monilatum</name>
    <dbReference type="NCBI Taxonomy" id="311494"/>
    <lineage>
        <taxon>Eukaryota</taxon>
        <taxon>Sar</taxon>
        <taxon>Alveolata</taxon>
        <taxon>Dinophyceae</taxon>
        <taxon>Gonyaulacales</taxon>
        <taxon>Pyrocystaceae</taxon>
        <taxon>Alexandrium</taxon>
    </lineage>
</organism>
<keyword evidence="1" id="KW-0677">Repeat</keyword>
<dbReference type="Gene3D" id="3.30.310.210">
    <property type="match status" value="1"/>
</dbReference>
<gene>
    <name evidence="5" type="ORF">AMON00008_LOCUS55206</name>
</gene>
<dbReference type="PROSITE" id="PS50084">
    <property type="entry name" value="KH_TYPE_1"/>
    <property type="match status" value="2"/>
</dbReference>
<feature type="region of interest" description="Disordered" evidence="3">
    <location>
        <begin position="1"/>
        <end position="24"/>
    </location>
</feature>
<name>A0A7S4VW68_9DINO</name>
<dbReference type="CDD" id="cd00105">
    <property type="entry name" value="KH-I"/>
    <property type="match status" value="1"/>
</dbReference>
<evidence type="ECO:0000256" key="2">
    <source>
        <dbReference type="PROSITE-ProRule" id="PRU00117"/>
    </source>
</evidence>
<feature type="region of interest" description="Disordered" evidence="3">
    <location>
        <begin position="277"/>
        <end position="301"/>
    </location>
</feature>
<evidence type="ECO:0000256" key="3">
    <source>
        <dbReference type="SAM" id="MobiDB-lite"/>
    </source>
</evidence>
<protein>
    <recommendedName>
        <fullName evidence="4">K Homology domain-containing protein</fullName>
    </recommendedName>
</protein>
<dbReference type="SMART" id="SM00322">
    <property type="entry name" value="KH"/>
    <property type="match status" value="2"/>
</dbReference>
<evidence type="ECO:0000313" key="5">
    <source>
        <dbReference type="EMBL" id="CAE4654042.1"/>
    </source>
</evidence>
<dbReference type="EMBL" id="HBNR01077561">
    <property type="protein sequence ID" value="CAE4654042.1"/>
    <property type="molecule type" value="Transcribed_RNA"/>
</dbReference>
<dbReference type="AlphaFoldDB" id="A0A7S4VW68"/>
<feature type="domain" description="K Homology" evidence="4">
    <location>
        <begin position="189"/>
        <end position="258"/>
    </location>
</feature>
<dbReference type="PANTHER" id="PTHR10288">
    <property type="entry name" value="KH DOMAIN CONTAINING RNA BINDING PROTEIN"/>
    <property type="match status" value="1"/>
</dbReference>
<feature type="domain" description="K Homology" evidence="4">
    <location>
        <begin position="108"/>
        <end position="177"/>
    </location>
</feature>
<reference evidence="5" key="1">
    <citation type="submission" date="2021-01" db="EMBL/GenBank/DDBJ databases">
        <authorList>
            <person name="Corre E."/>
            <person name="Pelletier E."/>
            <person name="Niang G."/>
            <person name="Scheremetjew M."/>
            <person name="Finn R."/>
            <person name="Kale V."/>
            <person name="Holt S."/>
            <person name="Cochrane G."/>
            <person name="Meng A."/>
            <person name="Brown T."/>
            <person name="Cohen L."/>
        </authorList>
    </citation>
    <scope>NUCLEOTIDE SEQUENCE</scope>
    <source>
        <strain evidence="5">CCMP3105</strain>
    </source>
</reference>
<evidence type="ECO:0000259" key="4">
    <source>
        <dbReference type="SMART" id="SM00322"/>
    </source>
</evidence>
<accession>A0A7S4VW68</accession>
<proteinExistence type="predicted"/>
<evidence type="ECO:0000256" key="1">
    <source>
        <dbReference type="ARBA" id="ARBA00022737"/>
    </source>
</evidence>
<dbReference type="InterPro" id="IPR004088">
    <property type="entry name" value="KH_dom_type_1"/>
</dbReference>
<dbReference type="InterPro" id="IPR036612">
    <property type="entry name" value="KH_dom_type_1_sf"/>
</dbReference>
<dbReference type="GO" id="GO:0003723">
    <property type="term" value="F:RNA binding"/>
    <property type="evidence" value="ECO:0007669"/>
    <property type="project" value="UniProtKB-UniRule"/>
</dbReference>
<dbReference type="InterPro" id="IPR004087">
    <property type="entry name" value="KH_dom"/>
</dbReference>
<keyword evidence="2" id="KW-0694">RNA-binding</keyword>
<dbReference type="Pfam" id="PF00013">
    <property type="entry name" value="KH_1"/>
    <property type="match status" value="2"/>
</dbReference>
<dbReference type="SUPFAM" id="SSF54791">
    <property type="entry name" value="Eukaryotic type KH-domain (KH-domain type I)"/>
    <property type="match status" value="2"/>
</dbReference>
<sequence length="301" mass="31712">MPPPSTVPSAAREASAQFGADETEEQAIDRALEEEPTASQEVSGQPPRNIYSSGVREWLAHIYSMERGRTGAGEPAAPVASVVPMALAQAASSGGPAEVVYHASSAPDVMQVHMSVPGRLTGAVIGKGGVQMKQLASIVGCKVRMASCEGIGDHLVIMIGTYSQCAILQELVHSRLAEALRAEGQQPPGEVEAVLLVRAEAAGVVVGKQGFVLSHIRKQSGARIQLLHEHVKGQRPCVLTGTLQKVLRAERHVFHLVRNVPTAIPVTATVELPWSPAPPSPPLPWGSPFPATPWPSPPPSP</sequence>